<feature type="region of interest" description="Disordered" evidence="1">
    <location>
        <begin position="187"/>
        <end position="280"/>
    </location>
</feature>
<dbReference type="OrthoDB" id="5977486at2759"/>
<protein>
    <submittedName>
        <fullName evidence="4">Uncharacterized protein LOC116292625</fullName>
    </submittedName>
</protein>
<feature type="compositionally biased region" description="Acidic residues" evidence="1">
    <location>
        <begin position="269"/>
        <end position="280"/>
    </location>
</feature>
<dbReference type="GeneID" id="116292625"/>
<evidence type="ECO:0000313" key="3">
    <source>
        <dbReference type="Proteomes" id="UP000515163"/>
    </source>
</evidence>
<feature type="compositionally biased region" description="Polar residues" evidence="1">
    <location>
        <begin position="227"/>
        <end position="236"/>
    </location>
</feature>
<dbReference type="Proteomes" id="UP000515163">
    <property type="component" value="Unplaced"/>
</dbReference>
<organism evidence="3 4">
    <name type="scientific">Actinia tenebrosa</name>
    <name type="common">Australian red waratah sea anemone</name>
    <dbReference type="NCBI Taxonomy" id="6105"/>
    <lineage>
        <taxon>Eukaryota</taxon>
        <taxon>Metazoa</taxon>
        <taxon>Cnidaria</taxon>
        <taxon>Anthozoa</taxon>
        <taxon>Hexacorallia</taxon>
        <taxon>Actiniaria</taxon>
        <taxon>Actiniidae</taxon>
        <taxon>Actinia</taxon>
    </lineage>
</organism>
<proteinExistence type="predicted"/>
<dbReference type="PANTHER" id="PTHR21812">
    <property type="entry name" value="INO80 COMPLEX SUBUNIT E"/>
    <property type="match status" value="1"/>
</dbReference>
<dbReference type="InterPro" id="IPR026678">
    <property type="entry name" value="INO80E"/>
</dbReference>
<feature type="domain" description="INO80 complex subunit E N-terminal" evidence="2">
    <location>
        <begin position="19"/>
        <end position="66"/>
    </location>
</feature>
<dbReference type="AlphaFoldDB" id="A0A6P8HJ07"/>
<dbReference type="KEGG" id="aten:116292625"/>
<name>A0A6P8HJ07_ACTTE</name>
<feature type="compositionally biased region" description="Basic and acidic residues" evidence="1">
    <location>
        <begin position="204"/>
        <end position="223"/>
    </location>
</feature>
<dbReference type="Pfam" id="PF24237">
    <property type="entry name" value="INO80E"/>
    <property type="match status" value="1"/>
</dbReference>
<accession>A0A6P8HJ07</accession>
<dbReference type="InterPro" id="IPR056515">
    <property type="entry name" value="INO80E_N"/>
</dbReference>
<dbReference type="GO" id="GO:0006338">
    <property type="term" value="P:chromatin remodeling"/>
    <property type="evidence" value="ECO:0007669"/>
    <property type="project" value="InterPro"/>
</dbReference>
<feature type="region of interest" description="Disordered" evidence="1">
    <location>
        <begin position="72"/>
        <end position="116"/>
    </location>
</feature>
<keyword evidence="3" id="KW-1185">Reference proteome</keyword>
<feature type="compositionally biased region" description="Polar residues" evidence="1">
    <location>
        <begin position="96"/>
        <end position="105"/>
    </location>
</feature>
<feature type="compositionally biased region" description="Acidic residues" evidence="1">
    <location>
        <begin position="244"/>
        <end position="256"/>
    </location>
</feature>
<reference evidence="4" key="1">
    <citation type="submission" date="2025-08" db="UniProtKB">
        <authorList>
            <consortium name="RefSeq"/>
        </authorList>
    </citation>
    <scope>IDENTIFICATION</scope>
    <source>
        <tissue evidence="4">Tentacle</tissue>
    </source>
</reference>
<feature type="region of interest" description="Disordered" evidence="1">
    <location>
        <begin position="1"/>
        <end position="21"/>
    </location>
</feature>
<dbReference type="GO" id="GO:0031011">
    <property type="term" value="C:Ino80 complex"/>
    <property type="evidence" value="ECO:0007669"/>
    <property type="project" value="InterPro"/>
</dbReference>
<dbReference type="InParanoid" id="A0A6P8HJ07"/>
<evidence type="ECO:0000256" key="1">
    <source>
        <dbReference type="SAM" id="MobiDB-lite"/>
    </source>
</evidence>
<feature type="compositionally biased region" description="Basic and acidic residues" evidence="1">
    <location>
        <begin position="12"/>
        <end position="21"/>
    </location>
</feature>
<dbReference type="PANTHER" id="PTHR21812:SF1">
    <property type="entry name" value="INO80 COMPLEX SUBUNIT E"/>
    <property type="match status" value="1"/>
</dbReference>
<gene>
    <name evidence="4" type="primary">LOC116292625</name>
</gene>
<sequence>MAAMMPVPESNNHLDEGQDNRKKYKTLKRKLKFLLYEQEYFQENLQRVQKKLLRVSRDKSFLLDRLLQYEQVDPSSSDEDGTASSSEASDEGSKIMITNSPSQSNKIKKSQLPNHGMTADNLNQYLFAGTNVKKEGANKVSTGGHVSSKLVPCKFMSNGKQCQELVSKRSKSGYCGAHRTVVRLTKRGMTGTVKRSRTASGDSSKGDTSVDKAEHLESLHRLSESSTASQVPQATEQLPHDVFNMEDDEPESENEDSTGSASFQGNIYEGDDDLVIDIPE</sequence>
<evidence type="ECO:0000313" key="4">
    <source>
        <dbReference type="RefSeq" id="XP_031555831.1"/>
    </source>
</evidence>
<evidence type="ECO:0000259" key="2">
    <source>
        <dbReference type="Pfam" id="PF24237"/>
    </source>
</evidence>
<dbReference type="RefSeq" id="XP_031555831.1">
    <property type="nucleotide sequence ID" value="XM_031699971.1"/>
</dbReference>